<sequence>MDPLPVYNQINRRSDRPPGYVDNEREERRPKEDPRPRVISFPVELELNYRTRGHWGALAERHSERANLDFTTSFEDIQQQLRSKHLQHTPSSAQNRSFTWTTWLKYANGQRRQVREDNWDYVLGEIMALGSAREGRDPRRGDFPTALVTQSNKMSEEIWEQLRHGIARDEGRWGVEGWKGYMLLRGYWFKDLRHQQNRKDRQERKEGQQRKDSLGTTSASRGLAPYGLKRIGVQKVEDERSVAFLTVHTSL</sequence>
<dbReference type="RefSeq" id="XP_033668346.1">
    <property type="nucleotide sequence ID" value="XM_033812571.1"/>
</dbReference>
<evidence type="ECO:0000313" key="2">
    <source>
        <dbReference type="EMBL" id="KAF2167457.1"/>
    </source>
</evidence>
<feature type="compositionally biased region" description="Basic and acidic residues" evidence="1">
    <location>
        <begin position="12"/>
        <end position="36"/>
    </location>
</feature>
<dbReference type="AlphaFoldDB" id="A0A6A6CJQ7"/>
<feature type="region of interest" description="Disordered" evidence="1">
    <location>
        <begin position="198"/>
        <end position="221"/>
    </location>
</feature>
<feature type="region of interest" description="Disordered" evidence="1">
    <location>
        <begin position="1"/>
        <end position="36"/>
    </location>
</feature>
<evidence type="ECO:0000256" key="1">
    <source>
        <dbReference type="SAM" id="MobiDB-lite"/>
    </source>
</evidence>
<feature type="compositionally biased region" description="Basic and acidic residues" evidence="1">
    <location>
        <begin position="198"/>
        <end position="213"/>
    </location>
</feature>
<proteinExistence type="predicted"/>
<dbReference type="GeneID" id="54565843"/>
<evidence type="ECO:0000313" key="3">
    <source>
        <dbReference type="Proteomes" id="UP000799537"/>
    </source>
</evidence>
<accession>A0A6A6CJQ7</accession>
<dbReference type="Proteomes" id="UP000799537">
    <property type="component" value="Unassembled WGS sequence"/>
</dbReference>
<name>A0A6A6CJQ7_ZASCE</name>
<organism evidence="2 3">
    <name type="scientific">Zasmidium cellare ATCC 36951</name>
    <dbReference type="NCBI Taxonomy" id="1080233"/>
    <lineage>
        <taxon>Eukaryota</taxon>
        <taxon>Fungi</taxon>
        <taxon>Dikarya</taxon>
        <taxon>Ascomycota</taxon>
        <taxon>Pezizomycotina</taxon>
        <taxon>Dothideomycetes</taxon>
        <taxon>Dothideomycetidae</taxon>
        <taxon>Mycosphaerellales</taxon>
        <taxon>Mycosphaerellaceae</taxon>
        <taxon>Zasmidium</taxon>
    </lineage>
</organism>
<dbReference type="EMBL" id="ML993593">
    <property type="protein sequence ID" value="KAF2167457.1"/>
    <property type="molecule type" value="Genomic_DNA"/>
</dbReference>
<protein>
    <submittedName>
        <fullName evidence="2">Uncharacterized protein</fullName>
    </submittedName>
</protein>
<reference evidence="2" key="1">
    <citation type="journal article" date="2020" name="Stud. Mycol.">
        <title>101 Dothideomycetes genomes: a test case for predicting lifestyles and emergence of pathogens.</title>
        <authorList>
            <person name="Haridas S."/>
            <person name="Albert R."/>
            <person name="Binder M."/>
            <person name="Bloem J."/>
            <person name="Labutti K."/>
            <person name="Salamov A."/>
            <person name="Andreopoulos B."/>
            <person name="Baker S."/>
            <person name="Barry K."/>
            <person name="Bills G."/>
            <person name="Bluhm B."/>
            <person name="Cannon C."/>
            <person name="Castanera R."/>
            <person name="Culley D."/>
            <person name="Daum C."/>
            <person name="Ezra D."/>
            <person name="Gonzalez J."/>
            <person name="Henrissat B."/>
            <person name="Kuo A."/>
            <person name="Liang C."/>
            <person name="Lipzen A."/>
            <person name="Lutzoni F."/>
            <person name="Magnuson J."/>
            <person name="Mondo S."/>
            <person name="Nolan M."/>
            <person name="Ohm R."/>
            <person name="Pangilinan J."/>
            <person name="Park H.-J."/>
            <person name="Ramirez L."/>
            <person name="Alfaro M."/>
            <person name="Sun H."/>
            <person name="Tritt A."/>
            <person name="Yoshinaga Y."/>
            <person name="Zwiers L.-H."/>
            <person name="Turgeon B."/>
            <person name="Goodwin S."/>
            <person name="Spatafora J."/>
            <person name="Crous P."/>
            <person name="Grigoriev I."/>
        </authorList>
    </citation>
    <scope>NUCLEOTIDE SEQUENCE</scope>
    <source>
        <strain evidence="2">ATCC 36951</strain>
    </source>
</reference>
<keyword evidence="3" id="KW-1185">Reference proteome</keyword>
<gene>
    <name evidence="2" type="ORF">M409DRAFT_54055</name>
</gene>